<dbReference type="PANTHER" id="PTHR21974">
    <property type="entry name" value="RE15880P"/>
    <property type="match status" value="1"/>
</dbReference>
<dbReference type="OrthoDB" id="2562743at2759"/>
<dbReference type="PANTHER" id="PTHR21974:SF2">
    <property type="entry name" value="RE15880P"/>
    <property type="match status" value="1"/>
</dbReference>
<name>A0A9W4UFP5_9PLEO</name>
<evidence type="ECO:0000313" key="3">
    <source>
        <dbReference type="EMBL" id="CAI6334869.1"/>
    </source>
</evidence>
<reference evidence="3" key="1">
    <citation type="submission" date="2023-01" db="EMBL/GenBank/DDBJ databases">
        <authorList>
            <person name="Van Ghelder C."/>
            <person name="Rancurel C."/>
        </authorList>
    </citation>
    <scope>NUCLEOTIDE SEQUENCE</scope>
    <source>
        <strain evidence="3">CNCM I-4278</strain>
    </source>
</reference>
<dbReference type="AlphaFoldDB" id="A0A9W4UFP5"/>
<dbReference type="EMBL" id="CAOQHR010000005">
    <property type="protein sequence ID" value="CAI6334869.1"/>
    <property type="molecule type" value="Genomic_DNA"/>
</dbReference>
<dbReference type="Proteomes" id="UP001152607">
    <property type="component" value="Unassembled WGS sequence"/>
</dbReference>
<keyword evidence="1" id="KW-0175">Coiled coil</keyword>
<evidence type="ECO:0000256" key="1">
    <source>
        <dbReference type="SAM" id="Coils"/>
    </source>
</evidence>
<gene>
    <name evidence="3" type="ORF">PDIGIT_LOCUS7939</name>
</gene>
<accession>A0A9W4UFP5</accession>
<evidence type="ECO:0000256" key="2">
    <source>
        <dbReference type="SAM" id="MobiDB-lite"/>
    </source>
</evidence>
<sequence>MSSIQAKIQEASIRNATLLAALQQTDSAPSQLHKQTEYVKDLEEQIRTTSEECKRLQDRTNIELTEHKKYSESTFRRFAHKASGQKERFAEKAAKEEREYFEAVQQQKSAEDGLTYLRQLKAEAEIAKAQYESASQERDEYQKELDQLYASIFSGLTQGFPEEDECEKEAITADRQVQDLHKELEHERHLHFLLQQITEKIAEACKNLQIAHEISTQDLPGNSTEMMKHTKLDKASSALSQVRMLQEQVRQLNPELAELGPTDVDTASIWEEIIFNNSFTDLEMHSRIKDDETKVSIVKKKCEQCVQMQEEKEKQVLEKIRLADGRLKESRAKLQKVREEAFRKVAEGHQIPQDNRTEMAPAPSELPPVYAA</sequence>
<organism evidence="3 4">
    <name type="scientific">Periconia digitata</name>
    <dbReference type="NCBI Taxonomy" id="1303443"/>
    <lineage>
        <taxon>Eukaryota</taxon>
        <taxon>Fungi</taxon>
        <taxon>Dikarya</taxon>
        <taxon>Ascomycota</taxon>
        <taxon>Pezizomycotina</taxon>
        <taxon>Dothideomycetes</taxon>
        <taxon>Pleosporomycetidae</taxon>
        <taxon>Pleosporales</taxon>
        <taxon>Massarineae</taxon>
        <taxon>Periconiaceae</taxon>
        <taxon>Periconia</taxon>
    </lineage>
</organism>
<feature type="coiled-coil region" evidence="1">
    <location>
        <begin position="32"/>
        <end position="59"/>
    </location>
</feature>
<protein>
    <submittedName>
        <fullName evidence="3">Uncharacterized protein</fullName>
    </submittedName>
</protein>
<evidence type="ECO:0000313" key="4">
    <source>
        <dbReference type="Proteomes" id="UP001152607"/>
    </source>
</evidence>
<feature type="coiled-coil region" evidence="1">
    <location>
        <begin position="117"/>
        <end position="151"/>
    </location>
</feature>
<comment type="caution">
    <text evidence="3">The sequence shown here is derived from an EMBL/GenBank/DDBJ whole genome shotgun (WGS) entry which is preliminary data.</text>
</comment>
<proteinExistence type="predicted"/>
<keyword evidence="4" id="KW-1185">Reference proteome</keyword>
<feature type="region of interest" description="Disordered" evidence="2">
    <location>
        <begin position="345"/>
        <end position="372"/>
    </location>
</feature>